<feature type="domain" description="GH16" evidence="11">
    <location>
        <begin position="14"/>
        <end position="245"/>
    </location>
</feature>
<dbReference type="PROSITE" id="PS01034">
    <property type="entry name" value="GH16_1"/>
    <property type="match status" value="1"/>
</dbReference>
<feature type="active site" description="Nucleophile" evidence="10">
    <location>
        <position position="124"/>
    </location>
</feature>
<accession>A0A9D1PYQ9</accession>
<organism evidence="12 13">
    <name type="scientific">Candidatus Protoclostridium stercorigallinarum</name>
    <dbReference type="NCBI Taxonomy" id="2838741"/>
    <lineage>
        <taxon>Bacteria</taxon>
        <taxon>Bacillati</taxon>
        <taxon>Bacillota</taxon>
        <taxon>Clostridia</taxon>
        <taxon>Candidatus Protoclostridium</taxon>
    </lineage>
</organism>
<evidence type="ECO:0000256" key="8">
    <source>
        <dbReference type="ARBA" id="ARBA00029771"/>
    </source>
</evidence>
<reference evidence="12" key="1">
    <citation type="journal article" date="2021" name="PeerJ">
        <title>Extensive microbial diversity within the chicken gut microbiome revealed by metagenomics and culture.</title>
        <authorList>
            <person name="Gilroy R."/>
            <person name="Ravi A."/>
            <person name="Getino M."/>
            <person name="Pursley I."/>
            <person name="Horton D.L."/>
            <person name="Alikhan N.F."/>
            <person name="Baker D."/>
            <person name="Gharbi K."/>
            <person name="Hall N."/>
            <person name="Watson M."/>
            <person name="Adriaenssens E.M."/>
            <person name="Foster-Nyarko E."/>
            <person name="Jarju S."/>
            <person name="Secka A."/>
            <person name="Antonio M."/>
            <person name="Oren A."/>
            <person name="Chaudhuri R.R."/>
            <person name="La Ragione R."/>
            <person name="Hildebrand F."/>
            <person name="Pallen M.J."/>
        </authorList>
    </citation>
    <scope>NUCLEOTIDE SEQUENCE</scope>
    <source>
        <strain evidence="12">12435</strain>
    </source>
</reference>
<dbReference type="Gene3D" id="2.60.120.200">
    <property type="match status" value="1"/>
</dbReference>
<dbReference type="GO" id="GO:0042972">
    <property type="term" value="F:licheninase activity"/>
    <property type="evidence" value="ECO:0007669"/>
    <property type="project" value="UniProtKB-EC"/>
</dbReference>
<dbReference type="InterPro" id="IPR008263">
    <property type="entry name" value="GH16_AS"/>
</dbReference>
<evidence type="ECO:0000313" key="13">
    <source>
        <dbReference type="Proteomes" id="UP000823990"/>
    </source>
</evidence>
<dbReference type="PROSITE" id="PS51762">
    <property type="entry name" value="GH16_2"/>
    <property type="match status" value="1"/>
</dbReference>
<dbReference type="EC" id="3.2.1.73" evidence="3"/>
<evidence type="ECO:0000256" key="3">
    <source>
        <dbReference type="ARBA" id="ARBA00012690"/>
    </source>
</evidence>
<dbReference type="Proteomes" id="UP000823990">
    <property type="component" value="Unassembled WGS sequence"/>
</dbReference>
<dbReference type="EMBL" id="DXHS01000005">
    <property type="protein sequence ID" value="HIW01748.1"/>
    <property type="molecule type" value="Genomic_DNA"/>
</dbReference>
<feature type="active site" description="Proton donor" evidence="10">
    <location>
        <position position="128"/>
    </location>
</feature>
<proteinExistence type="inferred from homology"/>
<evidence type="ECO:0000256" key="1">
    <source>
        <dbReference type="ARBA" id="ARBA00000481"/>
    </source>
</evidence>
<evidence type="ECO:0000259" key="11">
    <source>
        <dbReference type="PROSITE" id="PS51762"/>
    </source>
</evidence>
<keyword evidence="5" id="KW-0378">Hydrolase</keyword>
<keyword evidence="6" id="KW-0326">Glycosidase</keyword>
<sequence>MPKDAPEFEIEKIADFANGANEDVVYARDGDGNSSVFNVEWNAENVEFVDDVARMKISEIPDGTESQWGDYYGAELRTNMWYHYGYYSVSMKPSNDPGTASTFFTYTGPYGEYDEEGNLHPWDEIDIEFLGKDTTKVQFNYYTNGGGEHEYMYDLGFDASEDFHTYGFLWEEDAITWYVDSVAVYRVDAEQAATHKNPGLPSTPGRIMLNHWCGTEDAEGWMDAYEGYSSPVEYQWIGTTSDPIEPITTPPGSGEDTPSGEVSFTPGETIAPAFVNANGEAGAYTIEPSEDGKTVDVSYENIAAASYGENICTTAVTTAEGKNAYAMTVTNNGDTAVNLRVDVMDESIPTPEGVSSLNHRNLNTTAVQDGEIVAGATDKVWGGSKFTVGAGETSEIVVMYDTENFASGKDGKNDLYETTGEFSVSKVTVFIDSHMAEGGPYSGDVTIKNVNFGAAEIGESDLPEADKTVPANSNGAALTGFYQWGNYTLTPSADSTSLRVSYSGLGQQYVGVGGSIASLVGTNNSVTVKLENCSDKATTVKIDVGNQPDGGDLITKVTSAKYNDGTDHTIDISADGAKFDIPANKTVTVTVGFAVDEDQPITNMNFFFDSLTADFATAYGNIVISEVDFTGGEDPAPTPGGDEETATGESMAGAYKWGDKSYTLTPSADGKVLTVTYDGLSQYAGMGMDIAAGANNTVTLTIKNNGTAAADVKVDVGYAETEGGALIVLNSSASYNDGTEHESTLGGDKGAYFNVAAGGTLTVTVTCDTTEHAIEKMNLMIDSYGENYATASGNIELSVLTFKTV</sequence>
<dbReference type="Pfam" id="PF00722">
    <property type="entry name" value="Glyco_hydro_16"/>
    <property type="match status" value="1"/>
</dbReference>
<dbReference type="PRINTS" id="PR00737">
    <property type="entry name" value="GLHYDRLASE16"/>
</dbReference>
<evidence type="ECO:0000256" key="4">
    <source>
        <dbReference type="ARBA" id="ARBA00014569"/>
    </source>
</evidence>
<dbReference type="SUPFAM" id="SSF49899">
    <property type="entry name" value="Concanavalin A-like lectins/glucanases"/>
    <property type="match status" value="1"/>
</dbReference>
<evidence type="ECO:0000256" key="9">
    <source>
        <dbReference type="ARBA" id="ARBA00031665"/>
    </source>
</evidence>
<dbReference type="InterPro" id="IPR013320">
    <property type="entry name" value="ConA-like_dom_sf"/>
</dbReference>
<comment type="similarity">
    <text evidence="2">Belongs to the glycosyl hydrolase 16 family.</text>
</comment>
<evidence type="ECO:0000256" key="7">
    <source>
        <dbReference type="ARBA" id="ARBA00029722"/>
    </source>
</evidence>
<dbReference type="PANTHER" id="PTHR31062">
    <property type="entry name" value="XYLOGLUCAN ENDOTRANSGLUCOSYLASE/HYDROLASE PROTEIN 8-RELATED"/>
    <property type="match status" value="1"/>
</dbReference>
<reference evidence="12" key="2">
    <citation type="submission" date="2021-04" db="EMBL/GenBank/DDBJ databases">
        <authorList>
            <person name="Gilroy R."/>
        </authorList>
    </citation>
    <scope>NUCLEOTIDE SEQUENCE</scope>
    <source>
        <strain evidence="12">12435</strain>
    </source>
</reference>
<comment type="catalytic activity">
    <reaction evidence="1">
        <text>Hydrolysis of (1-&gt;4)-beta-D-glucosidic linkages in beta-D-glucans containing (1-&gt;3)- and (1-&gt;4)-bonds.</text>
        <dbReference type="EC" id="3.2.1.73"/>
    </reaction>
</comment>
<dbReference type="InterPro" id="IPR000757">
    <property type="entry name" value="Beta-glucanase-like"/>
</dbReference>
<dbReference type="AlphaFoldDB" id="A0A9D1PYQ9"/>
<dbReference type="InterPro" id="IPR044791">
    <property type="entry name" value="Beta-glucanase/XTH"/>
</dbReference>
<comment type="caution">
    <text evidence="12">The sequence shown here is derived from an EMBL/GenBank/DDBJ whole genome shotgun (WGS) entry which is preliminary data.</text>
</comment>
<name>A0A9D1PYQ9_9FIRM</name>
<evidence type="ECO:0000256" key="10">
    <source>
        <dbReference type="PIRSR" id="PIRSR608264-1"/>
    </source>
</evidence>
<evidence type="ECO:0000313" key="12">
    <source>
        <dbReference type="EMBL" id="HIW01748.1"/>
    </source>
</evidence>
<evidence type="ECO:0000256" key="5">
    <source>
        <dbReference type="ARBA" id="ARBA00022801"/>
    </source>
</evidence>
<evidence type="ECO:0000256" key="6">
    <source>
        <dbReference type="ARBA" id="ARBA00023295"/>
    </source>
</evidence>
<evidence type="ECO:0000256" key="2">
    <source>
        <dbReference type="ARBA" id="ARBA00006865"/>
    </source>
</evidence>
<dbReference type="GO" id="GO:0005975">
    <property type="term" value="P:carbohydrate metabolic process"/>
    <property type="evidence" value="ECO:0007669"/>
    <property type="project" value="InterPro"/>
</dbReference>
<dbReference type="InterPro" id="IPR008264">
    <property type="entry name" value="Beta_glucanase"/>
</dbReference>
<gene>
    <name evidence="12" type="ORF">H9892_00185</name>
</gene>
<protein>
    <recommendedName>
        <fullName evidence="4">Beta-glucanase</fullName>
        <ecNumber evidence="3">3.2.1.73</ecNumber>
    </recommendedName>
    <alternativeName>
        <fullName evidence="9">1,3-1,4-beta-D-glucan 4-glucanohydrolase</fullName>
    </alternativeName>
    <alternativeName>
        <fullName evidence="8">Endo-beta-1,3-1,4 glucanase</fullName>
    </alternativeName>
    <alternativeName>
        <fullName evidence="7">Lichenase</fullName>
    </alternativeName>
</protein>